<name>A0A841B7I0_9PSEU</name>
<reference evidence="1 2" key="1">
    <citation type="submission" date="2020-08" db="EMBL/GenBank/DDBJ databases">
        <title>Sequencing the genomes of 1000 actinobacteria strains.</title>
        <authorList>
            <person name="Klenk H.-P."/>
        </authorList>
    </citation>
    <scope>NUCLEOTIDE SEQUENCE [LARGE SCALE GENOMIC DNA]</scope>
    <source>
        <strain evidence="1 2">DSM 45272</strain>
    </source>
</reference>
<accession>A0A841B7I0</accession>
<keyword evidence="2" id="KW-1185">Reference proteome</keyword>
<evidence type="ECO:0008006" key="3">
    <source>
        <dbReference type="Google" id="ProtNLM"/>
    </source>
</evidence>
<gene>
    <name evidence="1" type="ORF">HDA45_004541</name>
</gene>
<dbReference type="EMBL" id="JACHMX010000001">
    <property type="protein sequence ID" value="MBB5854454.1"/>
    <property type="molecule type" value="Genomic_DNA"/>
</dbReference>
<organism evidence="1 2">
    <name type="scientific">Amycolatopsis umgeniensis</name>
    <dbReference type="NCBI Taxonomy" id="336628"/>
    <lineage>
        <taxon>Bacteria</taxon>
        <taxon>Bacillati</taxon>
        <taxon>Actinomycetota</taxon>
        <taxon>Actinomycetes</taxon>
        <taxon>Pseudonocardiales</taxon>
        <taxon>Pseudonocardiaceae</taxon>
        <taxon>Amycolatopsis</taxon>
    </lineage>
</organism>
<evidence type="ECO:0000313" key="2">
    <source>
        <dbReference type="Proteomes" id="UP000580861"/>
    </source>
</evidence>
<dbReference type="AlphaFoldDB" id="A0A841B7I0"/>
<comment type="caution">
    <text evidence="1">The sequence shown here is derived from an EMBL/GenBank/DDBJ whole genome shotgun (WGS) entry which is preliminary data.</text>
</comment>
<evidence type="ECO:0000313" key="1">
    <source>
        <dbReference type="EMBL" id="MBB5854454.1"/>
    </source>
</evidence>
<sequence>MNDLGTPGEMTSPGDEALLADIGRFMDELDPPPGDLVQRVQFALALENLDVEVARWERMDATAGVRGSGSDTGTITFTVSDLTVMINLTKIGKKHRIDGWLVPAGEYGVEVRVAEHGTSSTTADEGGRFVLDNVPQGTTQIVIHLGDVTCRRTVVTPTVVL</sequence>
<proteinExistence type="predicted"/>
<dbReference type="RefSeq" id="WP_184898469.1">
    <property type="nucleotide sequence ID" value="NZ_JACHMX010000001.1"/>
</dbReference>
<protein>
    <recommendedName>
        <fullName evidence="3">Carboxypeptidase regulatory-like domain-containing protein</fullName>
    </recommendedName>
</protein>
<dbReference type="Proteomes" id="UP000580861">
    <property type="component" value="Unassembled WGS sequence"/>
</dbReference>